<accession>A0A8C9S973</accession>
<protein>
    <submittedName>
        <fullName evidence="1">Uncharacterized protein</fullName>
    </submittedName>
</protein>
<dbReference type="OrthoDB" id="8911465at2759"/>
<dbReference type="Proteomes" id="UP000694397">
    <property type="component" value="Chromosome 21"/>
</dbReference>
<reference evidence="1" key="2">
    <citation type="submission" date="2025-08" db="UniProtKB">
        <authorList>
            <consortium name="Ensembl"/>
        </authorList>
    </citation>
    <scope>IDENTIFICATION</scope>
</reference>
<reference evidence="1 2" key="1">
    <citation type="submission" date="2019-04" db="EMBL/GenBank/DDBJ databases">
        <authorList>
            <consortium name="Wellcome Sanger Institute Data Sharing"/>
        </authorList>
    </citation>
    <scope>NUCLEOTIDE SEQUENCE [LARGE SCALE GENOMIC DNA]</scope>
</reference>
<reference evidence="1" key="3">
    <citation type="submission" date="2025-09" db="UniProtKB">
        <authorList>
            <consortium name="Ensembl"/>
        </authorList>
    </citation>
    <scope>IDENTIFICATION</scope>
</reference>
<evidence type="ECO:0000313" key="2">
    <source>
        <dbReference type="Proteomes" id="UP000694397"/>
    </source>
</evidence>
<name>A0A8C9S973_SCLFO</name>
<sequence length="131" mass="14338">MGASPSGHAASPFATCPKVDLWTGMDLLALLSFLYLSRTKSLGHVLGEQIGSGLHAPPEGSDRNSFLAPRDRRSIWKTGPREYNLQPGYLVPNHLLDFMGRQRKFKGRTRKNSSCFGLKVELAGAATGHRC</sequence>
<organism evidence="1 2">
    <name type="scientific">Scleropages formosus</name>
    <name type="common">Asian bonytongue</name>
    <name type="synonym">Osteoglossum formosum</name>
    <dbReference type="NCBI Taxonomy" id="113540"/>
    <lineage>
        <taxon>Eukaryota</taxon>
        <taxon>Metazoa</taxon>
        <taxon>Chordata</taxon>
        <taxon>Craniata</taxon>
        <taxon>Vertebrata</taxon>
        <taxon>Euteleostomi</taxon>
        <taxon>Actinopterygii</taxon>
        <taxon>Neopterygii</taxon>
        <taxon>Teleostei</taxon>
        <taxon>Osteoglossocephala</taxon>
        <taxon>Osteoglossomorpha</taxon>
        <taxon>Osteoglossiformes</taxon>
        <taxon>Osteoglossidae</taxon>
        <taxon>Scleropages</taxon>
    </lineage>
</organism>
<dbReference type="Ensembl" id="ENSSFOT00015027257.2">
    <property type="protein sequence ID" value="ENSSFOP00015026949.1"/>
    <property type="gene ID" value="ENSSFOG00015017308.2"/>
</dbReference>
<keyword evidence="2" id="KW-1185">Reference proteome</keyword>
<proteinExistence type="predicted"/>
<evidence type="ECO:0000313" key="1">
    <source>
        <dbReference type="Ensembl" id="ENSSFOP00015026949.1"/>
    </source>
</evidence>
<dbReference type="AlphaFoldDB" id="A0A8C9S973"/>